<evidence type="ECO:0000259" key="10">
    <source>
        <dbReference type="PROSITE" id="PS51686"/>
    </source>
</evidence>
<evidence type="ECO:0000256" key="6">
    <source>
        <dbReference type="ARBA" id="ARBA00022691"/>
    </source>
</evidence>
<comment type="caution">
    <text evidence="11">The sequence shown here is derived from an EMBL/GenBank/DDBJ whole genome shotgun (WGS) entry which is preliminary data.</text>
</comment>
<dbReference type="PRINTS" id="PR02008">
    <property type="entry name" value="RCMTFAMILY"/>
</dbReference>
<dbReference type="FunFam" id="3.30.70.1170:FF:000001">
    <property type="entry name" value="Ribosomal RNA methyltransferase Nop2"/>
    <property type="match status" value="1"/>
</dbReference>
<dbReference type="GO" id="GO:0009383">
    <property type="term" value="F:rRNA (cytosine-C5-)-methyltransferase activity"/>
    <property type="evidence" value="ECO:0007669"/>
    <property type="project" value="TreeGrafter"/>
</dbReference>
<feature type="binding site" evidence="9">
    <location>
        <position position="288"/>
    </location>
    <ligand>
        <name>S-adenosyl-L-methionine</name>
        <dbReference type="ChEBI" id="CHEBI:59789"/>
    </ligand>
</feature>
<keyword evidence="5 9" id="KW-0808">Transferase</keyword>
<evidence type="ECO:0000256" key="3">
    <source>
        <dbReference type="ARBA" id="ARBA00022517"/>
    </source>
</evidence>
<dbReference type="PROSITE" id="PS51686">
    <property type="entry name" value="SAM_MT_RSMB_NOP"/>
    <property type="match status" value="1"/>
</dbReference>
<dbReference type="PRINTS" id="PR02012">
    <property type="entry name" value="RCMTNOP2"/>
</dbReference>
<dbReference type="NCBIfam" id="TIGR00446">
    <property type="entry name" value="nop2p"/>
    <property type="match status" value="1"/>
</dbReference>
<dbReference type="GO" id="GO:0003723">
    <property type="term" value="F:RNA binding"/>
    <property type="evidence" value="ECO:0007669"/>
    <property type="project" value="UniProtKB-UniRule"/>
</dbReference>
<feature type="active site" description="Nucleophile" evidence="9">
    <location>
        <position position="362"/>
    </location>
</feature>
<accession>A0AAV7K2F3</accession>
<evidence type="ECO:0000256" key="1">
    <source>
        <dbReference type="ARBA" id="ARBA00004604"/>
    </source>
</evidence>
<evidence type="ECO:0000313" key="12">
    <source>
        <dbReference type="Proteomes" id="UP001165289"/>
    </source>
</evidence>
<dbReference type="SUPFAM" id="SSF53335">
    <property type="entry name" value="S-adenosyl-L-methionine-dependent methyltransferases"/>
    <property type="match status" value="1"/>
</dbReference>
<dbReference type="InterPro" id="IPR029063">
    <property type="entry name" value="SAM-dependent_MTases_sf"/>
</dbReference>
<comment type="subcellular location">
    <subcellularLocation>
        <location evidence="1">Nucleus</location>
        <location evidence="1">Nucleolus</location>
    </subcellularLocation>
</comment>
<proteinExistence type="inferred from homology"/>
<protein>
    <recommendedName>
        <fullName evidence="10">SAM-dependent MTase RsmB/NOP-type domain-containing protein</fullName>
    </recommendedName>
</protein>
<dbReference type="Proteomes" id="UP001165289">
    <property type="component" value="Unassembled WGS sequence"/>
</dbReference>
<comment type="similarity">
    <text evidence="2 9">Belongs to the class I-like SAM-binding methyltransferase superfamily. RsmB/NOP family.</text>
</comment>
<sequence length="451" mass="50276">MQIEENNDDVTLDLATMMEGDEGAVNEVHIPVLDDLDPDSDSDVIEDTTSQQDHREADDITVNITDITGEGLGDGIITEDMSILSQRIDETILILSNLKSLREEGMSRIDYMKSLKSDLCSYYGYNGFMISKLMQIFSIPELKAFLDACEMPRPIVIRANPIKTRRRELAQTLINRGVNLDPVGDWSKVGLVVYKSQVPIGATPEYLSGHYMLQGASSMVPVMALAPKEGERILDMCAAPGGKTTYIAALMKNTGVLMANDINRDRTKSLVGNIYRMGVKNTVICHYDGRSFPDKVTGGFDRVLLDAACSGTGVISKDPSVKTSKDNLDIKRCTTLQKQLILSAIDSVNHKSSSSIIVYSTCSVFIDENEQVIDYALRKRYVKLVPIDLGIGREGFVKFRDKKFHPSLKLCKRFYPHVQNFDGFFVAKLKKLENGERKKVEKKEVDSEDSD</sequence>
<dbReference type="InterPro" id="IPR011023">
    <property type="entry name" value="Nop2p"/>
</dbReference>
<dbReference type="GO" id="GO:0005730">
    <property type="term" value="C:nucleolus"/>
    <property type="evidence" value="ECO:0007669"/>
    <property type="project" value="UniProtKB-SubCell"/>
</dbReference>
<dbReference type="InterPro" id="IPR049560">
    <property type="entry name" value="MeTrfase_RsmB-F_NOP2_cat"/>
</dbReference>
<gene>
    <name evidence="11" type="ORF">LOD99_2370</name>
</gene>
<dbReference type="Gene3D" id="3.40.50.150">
    <property type="entry name" value="Vaccinia Virus protein VP39"/>
    <property type="match status" value="1"/>
</dbReference>
<feature type="domain" description="SAM-dependent MTase RsmB/NOP-type" evidence="10">
    <location>
        <begin position="145"/>
        <end position="432"/>
    </location>
</feature>
<keyword evidence="8" id="KW-0539">Nucleus</keyword>
<dbReference type="InterPro" id="IPR023267">
    <property type="entry name" value="RCMT"/>
</dbReference>
<keyword evidence="12" id="KW-1185">Reference proteome</keyword>
<evidence type="ECO:0000256" key="2">
    <source>
        <dbReference type="ARBA" id="ARBA00007494"/>
    </source>
</evidence>
<organism evidence="11 12">
    <name type="scientific">Oopsacas minuta</name>
    <dbReference type="NCBI Taxonomy" id="111878"/>
    <lineage>
        <taxon>Eukaryota</taxon>
        <taxon>Metazoa</taxon>
        <taxon>Porifera</taxon>
        <taxon>Hexactinellida</taxon>
        <taxon>Hexasterophora</taxon>
        <taxon>Lyssacinosida</taxon>
        <taxon>Leucopsacidae</taxon>
        <taxon>Oopsacas</taxon>
    </lineage>
</organism>
<dbReference type="Pfam" id="PF01189">
    <property type="entry name" value="Methyltr_RsmB-F"/>
    <property type="match status" value="1"/>
</dbReference>
<evidence type="ECO:0000256" key="5">
    <source>
        <dbReference type="ARBA" id="ARBA00022679"/>
    </source>
</evidence>
<feature type="binding site" evidence="9">
    <location>
        <position position="306"/>
    </location>
    <ligand>
        <name>S-adenosyl-L-methionine</name>
        <dbReference type="ChEBI" id="CHEBI:59789"/>
    </ligand>
</feature>
<name>A0AAV7K2F3_9METZ</name>
<feature type="binding site" evidence="9">
    <location>
        <begin position="237"/>
        <end position="243"/>
    </location>
    <ligand>
        <name>S-adenosyl-L-methionine</name>
        <dbReference type="ChEBI" id="CHEBI:59789"/>
    </ligand>
</feature>
<dbReference type="Gene3D" id="3.30.70.1170">
    <property type="entry name" value="Sun protein, domain 3"/>
    <property type="match status" value="1"/>
</dbReference>
<evidence type="ECO:0000256" key="8">
    <source>
        <dbReference type="ARBA" id="ARBA00023242"/>
    </source>
</evidence>
<evidence type="ECO:0000256" key="9">
    <source>
        <dbReference type="PROSITE-ProRule" id="PRU01023"/>
    </source>
</evidence>
<dbReference type="GO" id="GO:0000470">
    <property type="term" value="P:maturation of LSU-rRNA"/>
    <property type="evidence" value="ECO:0007669"/>
    <property type="project" value="TreeGrafter"/>
</dbReference>
<dbReference type="PANTHER" id="PTHR22807:SF30">
    <property type="entry name" value="28S RRNA (CYTOSINE(4447)-C(5))-METHYLTRANSFERASE-RELATED"/>
    <property type="match status" value="1"/>
</dbReference>
<dbReference type="InterPro" id="IPR001678">
    <property type="entry name" value="MeTrfase_RsmB-F_NOP2_dom"/>
</dbReference>
<dbReference type="GO" id="GO:0070475">
    <property type="term" value="P:rRNA base methylation"/>
    <property type="evidence" value="ECO:0007669"/>
    <property type="project" value="TreeGrafter"/>
</dbReference>
<dbReference type="PANTHER" id="PTHR22807">
    <property type="entry name" value="NOP2 YEAST -RELATED NOL1/NOP2/FMU SUN DOMAIN-CONTAINING"/>
    <property type="match status" value="1"/>
</dbReference>
<keyword evidence="6 9" id="KW-0949">S-adenosyl-L-methionine</keyword>
<feature type="binding site" evidence="9">
    <location>
        <position position="261"/>
    </location>
    <ligand>
        <name>S-adenosyl-L-methionine</name>
        <dbReference type="ChEBI" id="CHEBI:59789"/>
    </ligand>
</feature>
<evidence type="ECO:0000313" key="11">
    <source>
        <dbReference type="EMBL" id="KAI6655081.1"/>
    </source>
</evidence>
<dbReference type="CDD" id="cd02440">
    <property type="entry name" value="AdoMet_MTases"/>
    <property type="match status" value="1"/>
</dbReference>
<evidence type="ECO:0000256" key="7">
    <source>
        <dbReference type="ARBA" id="ARBA00022884"/>
    </source>
</evidence>
<reference evidence="11 12" key="1">
    <citation type="journal article" date="2023" name="BMC Biol.">
        <title>The compact genome of the sponge Oopsacas minuta (Hexactinellida) is lacking key metazoan core genes.</title>
        <authorList>
            <person name="Santini S."/>
            <person name="Schenkelaars Q."/>
            <person name="Jourda C."/>
            <person name="Duchesne M."/>
            <person name="Belahbib H."/>
            <person name="Rocher C."/>
            <person name="Selva M."/>
            <person name="Riesgo A."/>
            <person name="Vervoort M."/>
            <person name="Leys S.P."/>
            <person name="Kodjabachian L."/>
            <person name="Le Bivic A."/>
            <person name="Borchiellini C."/>
            <person name="Claverie J.M."/>
            <person name="Renard E."/>
        </authorList>
    </citation>
    <scope>NUCLEOTIDE SEQUENCE [LARGE SCALE GENOMIC DNA]</scope>
    <source>
        <strain evidence="11">SPO-2</strain>
    </source>
</reference>
<keyword evidence="4 9" id="KW-0489">Methyltransferase</keyword>
<dbReference type="EMBL" id="JAKMXF010000210">
    <property type="protein sequence ID" value="KAI6655081.1"/>
    <property type="molecule type" value="Genomic_DNA"/>
</dbReference>
<keyword evidence="7 9" id="KW-0694">RNA-binding</keyword>
<dbReference type="InterPro" id="IPR023273">
    <property type="entry name" value="RCMT_NOP2"/>
</dbReference>
<evidence type="ECO:0000256" key="4">
    <source>
        <dbReference type="ARBA" id="ARBA00022603"/>
    </source>
</evidence>
<dbReference type="AlphaFoldDB" id="A0AAV7K2F3"/>
<keyword evidence="3" id="KW-0690">Ribosome biogenesis</keyword>